<evidence type="ECO:0000256" key="1">
    <source>
        <dbReference type="SAM" id="MobiDB-lite"/>
    </source>
</evidence>
<feature type="region of interest" description="Disordered" evidence="1">
    <location>
        <begin position="119"/>
        <end position="148"/>
    </location>
</feature>
<evidence type="ECO:0000313" key="3">
    <source>
        <dbReference type="Proteomes" id="UP000102606"/>
    </source>
</evidence>
<evidence type="ECO:0000313" key="2">
    <source>
        <dbReference type="EMBL" id="AKP23858.1"/>
    </source>
</evidence>
<name>A0A0H4MK42_SUHV</name>
<keyword evidence="2" id="KW-0547">Nucleotide-binding</keyword>
<dbReference type="HAMAP" id="MF_04010">
    <property type="entry name" value="HSV_HEPA"/>
    <property type="match status" value="1"/>
</dbReference>
<dbReference type="InterPro" id="IPR004996">
    <property type="entry name" value="HSV_HEPA"/>
</dbReference>
<reference evidence="2 3" key="1">
    <citation type="journal article" date="2015" name="Virology">
        <title>Genomic characterization of emergent pseudorabies virus in China reveals marked sequence divergence: Evidence for the existence of two major genotypes.</title>
        <authorList>
            <person name="Ye C."/>
            <person name="Zhang Q.Z."/>
            <person name="Tian Z.J."/>
            <person name="Zheng H."/>
            <person name="Zhao K."/>
            <person name="Liu F."/>
            <person name="Guo J.C."/>
            <person name="Tong W."/>
            <person name="Jiang C.G."/>
            <person name="Wang S.J."/>
            <person name="Shi M."/>
            <person name="Chang X.B."/>
            <person name="Jiang Y.F."/>
            <person name="Peng J.M."/>
            <person name="Zhou Y.J."/>
            <person name="Tang Y.D."/>
            <person name="Sun M.X."/>
            <person name="Cai X.H."/>
            <person name="An T.Q."/>
            <person name="Tong G.Z."/>
        </authorList>
    </citation>
    <scope>NUCLEOTIDE SEQUENCE [LARGE SCALE GENOMIC DNA]</scope>
    <source>
        <strain evidence="2">JS-2012</strain>
    </source>
</reference>
<gene>
    <name evidence="2" type="primary">UL8</name>
</gene>
<dbReference type="Proteomes" id="UP000102606">
    <property type="component" value="Segment"/>
</dbReference>
<dbReference type="GO" id="GO:0004386">
    <property type="term" value="F:helicase activity"/>
    <property type="evidence" value="ECO:0007669"/>
    <property type="project" value="UniProtKB-KW"/>
</dbReference>
<sequence>MTAAAGERVCAAGIYTAWTEPGAPGELHALAHLLCRDGAGAYAARFVHVTAEPWTGSAAAVAAALRDASGTGALADPALWRGAHGAVMAALRRALPALAFYEPLRFETDPATNLVTAATPVAGGGGEERGEGEKSAEEDGDDEDEAGPRAGIIHVDADVVVDRDAARAHATEAWLPHAQLRAMAGCAALSVEITTRRTSFARAYAEAGAPPLKRRGEMGDLFDVRETVLRPRGRRVAARVLVPRGFDCLVAHGVSNAALVALYRRWHAAAYGAGDATPPVFAFLGPELAREGADEDYYCALGFPLFATIKVAVAAPEAVRGALAAHRLTDGLWPALGFRAFHALGPVTCGLRLRCDVWPAGRVTSAVEHPCALRGAWLAKFDFAAFFPNLFLALCPGHARLRRAVRARAVKPALVAFFGGLKHTCPEAYHSVIALANGVSRAVEAAAAEAGLVTCAYVKDGFWGVLGGVPADAPEAAAAAAAERVRAACEAAAARHLADAGTAATDVTLRCEGVFDAALAWSCHAYWLRRREGPADFVGFPSRSGFGRAAKAALDALLREAVEGRADAGAARAACDGLVERAFASRHDPDFWAAPGDALAPAACAGATAGRGGARCSRRCVRLRGAGPVPYEQLRPPLILPWIDCLAHMEPVFAALVGMYNRALEALSDGDAPPPFVFTYTPDAFLFG</sequence>
<keyword evidence="2" id="KW-0347">Helicase</keyword>
<accession>A0A0H4MK42</accession>
<feature type="compositionally biased region" description="Basic and acidic residues" evidence="1">
    <location>
        <begin position="126"/>
        <end position="137"/>
    </location>
</feature>
<proteinExistence type="inferred from homology"/>
<organism evidence="2 3">
    <name type="scientific">Suid herpesvirus 1</name>
    <name type="common">SuHV-1</name>
    <name type="synonym">Pseudorabies virus</name>
    <dbReference type="NCBI Taxonomy" id="10345"/>
    <lineage>
        <taxon>Viruses</taxon>
        <taxon>Duplodnaviria</taxon>
        <taxon>Heunggongvirae</taxon>
        <taxon>Peploviricota</taxon>
        <taxon>Herviviricetes</taxon>
        <taxon>Herpesvirales</taxon>
        <taxon>Orthoherpesviridae</taxon>
        <taxon>Alphaherpesvirinae</taxon>
        <taxon>Varicellovirus</taxon>
        <taxon>Varicellovirus suidalpha1</taxon>
    </lineage>
</organism>
<dbReference type="Pfam" id="PF03324">
    <property type="entry name" value="Herpes_HEPA"/>
    <property type="match status" value="1"/>
</dbReference>
<keyword evidence="2" id="KW-0067">ATP-binding</keyword>
<dbReference type="GO" id="GO:0019079">
    <property type="term" value="P:viral genome replication"/>
    <property type="evidence" value="ECO:0007669"/>
    <property type="project" value="InterPro"/>
</dbReference>
<protein>
    <submittedName>
        <fullName evidence="2">Helicase-primase subunit</fullName>
    </submittedName>
</protein>
<keyword evidence="2" id="KW-0378">Hydrolase</keyword>
<dbReference type="EMBL" id="KP257591">
    <property type="protein sequence ID" value="AKP23858.1"/>
    <property type="molecule type" value="Genomic_DNA"/>
</dbReference>